<sequence length="156" mass="16567">MNILGVMGLSAGAAIAFQAAMNAQLGKVLQNNLLATCYAFLSSFLIIAVLTAYVWVNKEQGSGGEQAEFMPNSLGTVPWVLWLSGLFSAYGVASLYYLIPKYGVGNVMSYALTGQIVIAIIISHFGLFDSPIKEVSMVKVTGAVLLVLGVILINKD</sequence>
<reference evidence="2 3" key="1">
    <citation type="submission" date="2024-03" db="EMBL/GenBank/DDBJ databases">
        <title>Community enrichment and isolation of bacterial strains for fucoidan degradation.</title>
        <authorList>
            <person name="Sichert A."/>
        </authorList>
    </citation>
    <scope>NUCLEOTIDE SEQUENCE [LARGE SCALE GENOMIC DNA]</scope>
    <source>
        <strain evidence="2 3">AS81</strain>
    </source>
</reference>
<dbReference type="EMBL" id="JBBMQU010000019">
    <property type="protein sequence ID" value="MEM5551389.1"/>
    <property type="molecule type" value="Genomic_DNA"/>
</dbReference>
<evidence type="ECO:0000313" key="3">
    <source>
        <dbReference type="Proteomes" id="UP001388366"/>
    </source>
</evidence>
<gene>
    <name evidence="2" type="ORF">WNY63_11675</name>
</gene>
<keyword evidence="1" id="KW-1133">Transmembrane helix</keyword>
<keyword evidence="1" id="KW-0812">Transmembrane</keyword>
<protein>
    <submittedName>
        <fullName evidence="2">DMT family transporter</fullName>
    </submittedName>
</protein>
<dbReference type="PANTHER" id="PTHR34821:SF2">
    <property type="entry name" value="INNER MEMBRANE PROTEIN YDCZ"/>
    <property type="match status" value="1"/>
</dbReference>
<dbReference type="Pfam" id="PF04657">
    <property type="entry name" value="DMT_YdcZ"/>
    <property type="match status" value="1"/>
</dbReference>
<evidence type="ECO:0000256" key="1">
    <source>
        <dbReference type="SAM" id="Phobius"/>
    </source>
</evidence>
<dbReference type="RefSeq" id="WP_342883952.1">
    <property type="nucleotide sequence ID" value="NZ_JBBMQU010000019.1"/>
</dbReference>
<proteinExistence type="predicted"/>
<accession>A0ABU9U2X2</accession>
<dbReference type="InterPro" id="IPR006750">
    <property type="entry name" value="YdcZ"/>
</dbReference>
<feature type="transmembrane region" description="Helical" evidence="1">
    <location>
        <begin position="135"/>
        <end position="153"/>
    </location>
</feature>
<keyword evidence="1" id="KW-0472">Membrane</keyword>
<dbReference type="Proteomes" id="UP001388366">
    <property type="component" value="Unassembled WGS sequence"/>
</dbReference>
<feature type="transmembrane region" description="Helical" evidence="1">
    <location>
        <begin position="33"/>
        <end position="56"/>
    </location>
</feature>
<comment type="caution">
    <text evidence="2">The sequence shown here is derived from an EMBL/GenBank/DDBJ whole genome shotgun (WGS) entry which is preliminary data.</text>
</comment>
<evidence type="ECO:0000313" key="2">
    <source>
        <dbReference type="EMBL" id="MEM5551389.1"/>
    </source>
</evidence>
<dbReference type="PANTHER" id="PTHR34821">
    <property type="entry name" value="INNER MEMBRANE PROTEIN YDCZ"/>
    <property type="match status" value="1"/>
</dbReference>
<feature type="transmembrane region" description="Helical" evidence="1">
    <location>
        <begin position="77"/>
        <end position="98"/>
    </location>
</feature>
<feature type="transmembrane region" description="Helical" evidence="1">
    <location>
        <begin position="110"/>
        <end position="128"/>
    </location>
</feature>
<keyword evidence="3" id="KW-1185">Reference proteome</keyword>
<name>A0ABU9U2X2_9GAMM</name>
<organism evidence="2 3">
    <name type="scientific">Pseudoalteromonas neustonica</name>
    <dbReference type="NCBI Taxonomy" id="1840331"/>
    <lineage>
        <taxon>Bacteria</taxon>
        <taxon>Pseudomonadati</taxon>
        <taxon>Pseudomonadota</taxon>
        <taxon>Gammaproteobacteria</taxon>
        <taxon>Alteromonadales</taxon>
        <taxon>Pseudoalteromonadaceae</taxon>
        <taxon>Pseudoalteromonas</taxon>
    </lineage>
</organism>